<dbReference type="PROSITE" id="PS00109">
    <property type="entry name" value="PROTEIN_KINASE_TYR"/>
    <property type="match status" value="1"/>
</dbReference>
<feature type="region of interest" description="Disordered" evidence="1">
    <location>
        <begin position="1"/>
        <end position="49"/>
    </location>
</feature>
<sequence>MCPVSADDATTPPPAGAVLPALPTPAERTPPASSAPSSPGAAAVPSPAGEALPTLAPLAFSGQRLDWRDLPRTVRTRIQTLAGAQVTAETSANTGFSPGFAAVLELADGRGVFVKAVSPEQNPESPELARAEVRAAAALPDQVPAPPLLWSDDDGDWVLLGFEVAAGRPPQLPWRPDELELVLRAMDTLAEAEPLPGHALPTTADLLADDFSGWSRIAALPGADLDRLAGWAGDAGAWVREHLDVLVAWESQALAACEGSALVHGDLRADNVLIDHDHDGGRVALIDWPHASVGAPWLDLAFMLPSVAMQEGGDPQRIFWSRPASRGLDPERLRAAVAGLAGYFAHGAMQPPPVGIPNLRRFQGAQAREAVAWLRALA</sequence>
<gene>
    <name evidence="3" type="ORF">EBM89_16555</name>
</gene>
<evidence type="ECO:0000313" key="3">
    <source>
        <dbReference type="EMBL" id="RMI05097.1"/>
    </source>
</evidence>
<evidence type="ECO:0000313" key="4">
    <source>
        <dbReference type="Proteomes" id="UP000269289"/>
    </source>
</evidence>
<dbReference type="EMBL" id="RFFI01000112">
    <property type="protein sequence ID" value="RMI05097.1"/>
    <property type="molecule type" value="Genomic_DNA"/>
</dbReference>
<keyword evidence="3" id="KW-0808">Transferase</keyword>
<comment type="caution">
    <text evidence="3">The sequence shown here is derived from an EMBL/GenBank/DDBJ whole genome shotgun (WGS) entry which is preliminary data.</text>
</comment>
<dbReference type="GO" id="GO:0004672">
    <property type="term" value="F:protein kinase activity"/>
    <property type="evidence" value="ECO:0007669"/>
    <property type="project" value="InterPro"/>
</dbReference>
<organism evidence="3 4">
    <name type="scientific">Cellulomonas triticagri</name>
    <dbReference type="NCBI Taxonomy" id="2483352"/>
    <lineage>
        <taxon>Bacteria</taxon>
        <taxon>Bacillati</taxon>
        <taxon>Actinomycetota</taxon>
        <taxon>Actinomycetes</taxon>
        <taxon>Micrococcales</taxon>
        <taxon>Cellulomonadaceae</taxon>
        <taxon>Cellulomonas</taxon>
    </lineage>
</organism>
<dbReference type="InterPro" id="IPR008266">
    <property type="entry name" value="Tyr_kinase_AS"/>
</dbReference>
<dbReference type="AlphaFoldDB" id="A0A3M2IT36"/>
<protein>
    <submittedName>
        <fullName evidence="3">Aminoglycoside phosphotransferase family protein</fullName>
    </submittedName>
</protein>
<feature type="domain" description="Aminoglycoside phosphotransferase" evidence="2">
    <location>
        <begin position="110"/>
        <end position="317"/>
    </location>
</feature>
<dbReference type="SUPFAM" id="SSF56112">
    <property type="entry name" value="Protein kinase-like (PK-like)"/>
    <property type="match status" value="1"/>
</dbReference>
<proteinExistence type="predicted"/>
<dbReference type="InterPro" id="IPR002575">
    <property type="entry name" value="Aminoglycoside_PTrfase"/>
</dbReference>
<name>A0A3M2IT36_9CELL</name>
<reference evidence="3 4" key="1">
    <citation type="submission" date="2018-10" db="EMBL/GenBank/DDBJ databases">
        <title>Isolation, diversity and antifungal activity of actinobacteria from wheat.</title>
        <authorList>
            <person name="Han C."/>
        </authorList>
    </citation>
    <scope>NUCLEOTIDE SEQUENCE [LARGE SCALE GENOMIC DNA]</scope>
    <source>
        <strain evidence="3 4">NEAU-YY56</strain>
    </source>
</reference>
<dbReference type="Proteomes" id="UP000269289">
    <property type="component" value="Unassembled WGS sequence"/>
</dbReference>
<dbReference type="InterPro" id="IPR011009">
    <property type="entry name" value="Kinase-like_dom_sf"/>
</dbReference>
<evidence type="ECO:0000256" key="1">
    <source>
        <dbReference type="SAM" id="MobiDB-lite"/>
    </source>
</evidence>
<dbReference type="OrthoDB" id="2570531at2"/>
<dbReference type="Gene3D" id="3.90.1200.10">
    <property type="match status" value="1"/>
</dbReference>
<keyword evidence="4" id="KW-1185">Reference proteome</keyword>
<evidence type="ECO:0000259" key="2">
    <source>
        <dbReference type="Pfam" id="PF01636"/>
    </source>
</evidence>
<dbReference type="Pfam" id="PF01636">
    <property type="entry name" value="APH"/>
    <property type="match status" value="1"/>
</dbReference>
<accession>A0A3M2IT36</accession>